<reference evidence="6" key="3">
    <citation type="submission" date="2015-06" db="UniProtKB">
        <authorList>
            <consortium name="EnsemblMetazoa"/>
        </authorList>
    </citation>
    <scope>IDENTIFICATION</scope>
</reference>
<evidence type="ECO:0000256" key="1">
    <source>
        <dbReference type="ARBA" id="ARBA00022441"/>
    </source>
</evidence>
<gene>
    <name evidence="5" type="ORF">CAPTEDRAFT_227008</name>
</gene>
<organism evidence="5">
    <name type="scientific">Capitella teleta</name>
    <name type="common">Polychaete worm</name>
    <dbReference type="NCBI Taxonomy" id="283909"/>
    <lineage>
        <taxon>Eukaryota</taxon>
        <taxon>Metazoa</taxon>
        <taxon>Spiralia</taxon>
        <taxon>Lophotrochozoa</taxon>
        <taxon>Annelida</taxon>
        <taxon>Polychaeta</taxon>
        <taxon>Sedentaria</taxon>
        <taxon>Scolecida</taxon>
        <taxon>Capitellidae</taxon>
        <taxon>Capitella</taxon>
    </lineage>
</organism>
<feature type="compositionally biased region" description="Basic residues" evidence="3">
    <location>
        <begin position="1219"/>
        <end position="1234"/>
    </location>
</feature>
<feature type="region of interest" description="Disordered" evidence="3">
    <location>
        <begin position="1219"/>
        <end position="1245"/>
    </location>
</feature>
<dbReference type="PROSITE" id="PS50097">
    <property type="entry name" value="BTB"/>
    <property type="match status" value="2"/>
</dbReference>
<protein>
    <recommendedName>
        <fullName evidence="4">BTB domain-containing protein</fullName>
    </recommendedName>
</protein>
<dbReference type="Gene3D" id="3.30.710.10">
    <property type="entry name" value="Potassium Channel Kv1.1, Chain A"/>
    <property type="match status" value="2"/>
</dbReference>
<dbReference type="OMA" id="LRWIDIN"/>
<dbReference type="EMBL" id="AMQN01016175">
    <property type="status" value="NOT_ANNOTATED_CDS"/>
    <property type="molecule type" value="Genomic_DNA"/>
</dbReference>
<dbReference type="InterPro" id="IPR000210">
    <property type="entry name" value="BTB/POZ_dom"/>
</dbReference>
<dbReference type="SMART" id="SM00875">
    <property type="entry name" value="BACK"/>
    <property type="match status" value="2"/>
</dbReference>
<evidence type="ECO:0000256" key="2">
    <source>
        <dbReference type="ARBA" id="ARBA00022737"/>
    </source>
</evidence>
<keyword evidence="1" id="KW-0880">Kelch repeat</keyword>
<dbReference type="PANTHER" id="PTHR24412">
    <property type="entry name" value="KELCH PROTEIN"/>
    <property type="match status" value="1"/>
</dbReference>
<name>R7VJ85_CAPTE</name>
<dbReference type="Pfam" id="PF07707">
    <property type="entry name" value="BACK"/>
    <property type="match status" value="2"/>
</dbReference>
<reference evidence="7" key="1">
    <citation type="submission" date="2012-12" db="EMBL/GenBank/DDBJ databases">
        <authorList>
            <person name="Hellsten U."/>
            <person name="Grimwood J."/>
            <person name="Chapman J.A."/>
            <person name="Shapiro H."/>
            <person name="Aerts A."/>
            <person name="Otillar R.P."/>
            <person name="Terry A.Y."/>
            <person name="Boore J.L."/>
            <person name="Simakov O."/>
            <person name="Marletaz F."/>
            <person name="Cho S.-J."/>
            <person name="Edsinger-Gonzales E."/>
            <person name="Havlak P."/>
            <person name="Kuo D.-H."/>
            <person name="Larsson T."/>
            <person name="Lv J."/>
            <person name="Arendt D."/>
            <person name="Savage R."/>
            <person name="Osoegawa K."/>
            <person name="de Jong P."/>
            <person name="Lindberg D.R."/>
            <person name="Seaver E.C."/>
            <person name="Weisblat D.A."/>
            <person name="Putnam N.H."/>
            <person name="Grigoriev I.V."/>
            <person name="Rokhsar D.S."/>
        </authorList>
    </citation>
    <scope>NUCLEOTIDE SEQUENCE</scope>
    <source>
        <strain evidence="7">I ESC-2004</strain>
    </source>
</reference>
<dbReference type="SUPFAM" id="SSF54695">
    <property type="entry name" value="POZ domain"/>
    <property type="match status" value="2"/>
</dbReference>
<dbReference type="InterPro" id="IPR015915">
    <property type="entry name" value="Kelch-typ_b-propeller"/>
</dbReference>
<dbReference type="PANTHER" id="PTHR24412:SF489">
    <property type="entry name" value="RING FINGER DOMAIN AND KELCH REPEAT-CONTAINING PROTEIN DDB_G0271372"/>
    <property type="match status" value="1"/>
</dbReference>
<dbReference type="SMART" id="SM00612">
    <property type="entry name" value="Kelch"/>
    <property type="match status" value="5"/>
</dbReference>
<dbReference type="SMART" id="SM00225">
    <property type="entry name" value="BTB"/>
    <property type="match status" value="2"/>
</dbReference>
<proteinExistence type="predicted"/>
<dbReference type="InterPro" id="IPR011333">
    <property type="entry name" value="SKP1/BTB/POZ_sf"/>
</dbReference>
<dbReference type="HOGENOM" id="CLU_266291_0_0_1"/>
<dbReference type="Proteomes" id="UP000014760">
    <property type="component" value="Unassembled WGS sequence"/>
</dbReference>
<dbReference type="EMBL" id="AMQN01016174">
    <property type="status" value="NOT_ANNOTATED_CDS"/>
    <property type="molecule type" value="Genomic_DNA"/>
</dbReference>
<keyword evidence="2" id="KW-0677">Repeat</keyword>
<dbReference type="AlphaFoldDB" id="R7VJ85"/>
<dbReference type="InterPro" id="IPR011705">
    <property type="entry name" value="BACK"/>
</dbReference>
<dbReference type="InterPro" id="IPR006652">
    <property type="entry name" value="Kelch_1"/>
</dbReference>
<accession>R7VJ85</accession>
<dbReference type="STRING" id="283909.R7VJ85"/>
<feature type="domain" description="BTB" evidence="4">
    <location>
        <begin position="620"/>
        <end position="688"/>
    </location>
</feature>
<feature type="domain" description="BTB" evidence="4">
    <location>
        <begin position="24"/>
        <end position="92"/>
    </location>
</feature>
<dbReference type="SUPFAM" id="SSF117281">
    <property type="entry name" value="Kelch motif"/>
    <property type="match status" value="2"/>
</dbReference>
<dbReference type="EnsemblMetazoa" id="CapteT227008">
    <property type="protein sequence ID" value="CapteP227008"/>
    <property type="gene ID" value="CapteG227008"/>
</dbReference>
<evidence type="ECO:0000256" key="3">
    <source>
        <dbReference type="SAM" id="MobiDB-lite"/>
    </source>
</evidence>
<evidence type="ECO:0000313" key="7">
    <source>
        <dbReference type="Proteomes" id="UP000014760"/>
    </source>
</evidence>
<dbReference type="Gene3D" id="1.25.40.420">
    <property type="match status" value="2"/>
</dbReference>
<evidence type="ECO:0000313" key="6">
    <source>
        <dbReference type="EnsemblMetazoa" id="CapteP227008"/>
    </source>
</evidence>
<dbReference type="Pfam" id="PF00651">
    <property type="entry name" value="BTB"/>
    <property type="match status" value="2"/>
</dbReference>
<evidence type="ECO:0000259" key="4">
    <source>
        <dbReference type="PROSITE" id="PS50097"/>
    </source>
</evidence>
<reference evidence="5 7" key="2">
    <citation type="journal article" date="2013" name="Nature">
        <title>Insights into bilaterian evolution from three spiralian genomes.</title>
        <authorList>
            <person name="Simakov O."/>
            <person name="Marletaz F."/>
            <person name="Cho S.J."/>
            <person name="Edsinger-Gonzales E."/>
            <person name="Havlak P."/>
            <person name="Hellsten U."/>
            <person name="Kuo D.H."/>
            <person name="Larsson T."/>
            <person name="Lv J."/>
            <person name="Arendt D."/>
            <person name="Savage R."/>
            <person name="Osoegawa K."/>
            <person name="de Jong P."/>
            <person name="Grimwood J."/>
            <person name="Chapman J.A."/>
            <person name="Shapiro H."/>
            <person name="Aerts A."/>
            <person name="Otillar R.P."/>
            <person name="Terry A.Y."/>
            <person name="Boore J.L."/>
            <person name="Grigoriev I.V."/>
            <person name="Lindberg D.R."/>
            <person name="Seaver E.C."/>
            <person name="Weisblat D.A."/>
            <person name="Putnam N.H."/>
            <person name="Rokhsar D.S."/>
        </authorList>
    </citation>
    <scope>NUCLEOTIDE SEQUENCE</scope>
    <source>
        <strain evidence="5 7">I ESC-2004</strain>
    </source>
</reference>
<keyword evidence="7" id="KW-1185">Reference proteome</keyword>
<dbReference type="Gene3D" id="2.120.10.80">
    <property type="entry name" value="Kelch-type beta propeller"/>
    <property type="match status" value="2"/>
</dbReference>
<evidence type="ECO:0000313" key="5">
    <source>
        <dbReference type="EMBL" id="ELU18627.1"/>
    </source>
</evidence>
<sequence length="1245" mass="141892">MDTRTSYKDAFMSSLRSLRDDGTCDVTMKLRNSHTIDCHRLVLMAASPFFKTMFRSGLRESTQREVDFDFPSSEIAVVIIDYFYSGEIDINSNNVQDLIAVSEYLCLDDLKKHLCAFMTTKVDSTNCMEFYRFSRKFNLGKLVTLCLEYILSHFDEAVTPPKRFDELSEEELIEVVSDDRLTSKNEDIVYHSIVHWVNADLNTRKEVFPRLASLIRFPFCSAECLSSMTREALMINPTCMEFLHEGLCFDVRSKRIELHFKQNARQLPREGYEATNPHLMQILMNESNLIGRTWTDVRGSTCVWDEFFNKRIQGKVEVFFSPNAIHWKEARGSPTQSSREMLHTLHLETLRLNSTAWMEPHMSEYTLKFIRERIFAFGGTQYGQPCEMVEFLDQTGKWTPESPMLHPVSKPYVVHFDAKVYVLGGFGADGPSLLMQEFDPIWSTWQLKEPMPGACQSGAVLSLNDNIFVVGGSERACFIYTPAADTWSVLSQPDHVHNISATAAALHGHIMLCGLSCAEMYNIKDDYWSPCNELLIPNTQRHHGGLALCTTRTTDLKPHASSSQSNVSHFFKTPRPEFVIIDSCSCLKDSNRDFVKMDTRTSYKDAFMSSLRSLRDDGTCDVTMKLRNSHTIDCHRLVLMAASPFFKTMFRSGLRESTQREVDFDFPSSEIAVVIIDYFYSGEIDINSNNVQDLIAVSEYLCLDDLKKHLCAFMTTKVDSTNCMEFYRFSRKFNLGKLVTLCLEYILSHFDEAVTPPKRFDELSEEELIEVVSDDRLTSKNEDIVYHSIVHWVNADLNTRKEVFPRLASLIRFPFCSAECLSSMTREALMMNPTCMEFLHEGLCFDVRSKRIELHFKQNARQLPREGYEATNPHLMQILMNESNLIGRTWTDVRGPTCGWDVRGSTCVWVECFNKPIQGKVEVFFSPNAIHWKEASGSRTLSSREMLHTLNLETLRLNSTAWMEPHMSEYTLKFIRERIFAFGGTQNGQPSEMVEFLDQTGKWTPESSMLHPVSKPYVVHFDAKVYVLGGFVADGPSLLMQEFDPIWSTWQLKEPMPGACQSGAVLSLNDNIFVVGGSERACFMYTPAADTWSVLSQPAHVHNISATAAALHGHIMLCGLSCAEMYNIKDDYWSPCNKLLIPNTQRHHGGLALCTTRTTDLKPHASSSQSNVSHFFKTPRPKSVIVDSCSCLKDPNPDDAECVIENNHVLPNLRAIQRKSIGHRPKKKTKKKTMKGCPSRLLDEN</sequence>
<dbReference type="EMBL" id="KB291801">
    <property type="protein sequence ID" value="ELU18627.1"/>
    <property type="molecule type" value="Genomic_DNA"/>
</dbReference>